<keyword evidence="4" id="KW-0804">Transcription</keyword>
<keyword evidence="3 7" id="KW-0238">DNA-binding</keyword>
<reference evidence="7 8" key="1">
    <citation type="submission" date="2019-11" db="EMBL/GenBank/DDBJ databases">
        <title>Detection and genome characteristic of a blood enterococcus casselifavus isolate from Zhengzhou,china.</title>
        <authorList>
            <person name="Wen P."/>
        </authorList>
    </citation>
    <scope>NUCLEOTIDE SEQUENCE [LARGE SCALE GENOMIC DNA]</scope>
    <source>
        <strain evidence="7 8">EC291</strain>
    </source>
</reference>
<keyword evidence="1" id="KW-0678">Repressor</keyword>
<dbReference type="AlphaFoldDB" id="A0ABD6Z426"/>
<feature type="domain" description="HTH cro/C1-type" evidence="6">
    <location>
        <begin position="22"/>
        <end position="64"/>
    </location>
</feature>
<proteinExistence type="predicted"/>
<evidence type="ECO:0000256" key="4">
    <source>
        <dbReference type="ARBA" id="ARBA00023163"/>
    </source>
</evidence>
<evidence type="ECO:0000313" key="7">
    <source>
        <dbReference type="EMBL" id="QGN31305.1"/>
    </source>
</evidence>
<dbReference type="InterPro" id="IPR010982">
    <property type="entry name" value="Lambda_DNA-bd_dom_sf"/>
</dbReference>
<dbReference type="InterPro" id="IPR025997">
    <property type="entry name" value="SBP_2_dom"/>
</dbReference>
<dbReference type="InterPro" id="IPR001387">
    <property type="entry name" value="Cro/C1-type_HTH"/>
</dbReference>
<gene>
    <name evidence="7" type="ORF">GFU50_14050</name>
</gene>
<feature type="domain" description="HTH lacI-type" evidence="5">
    <location>
        <begin position="20"/>
        <end position="74"/>
    </location>
</feature>
<evidence type="ECO:0000259" key="6">
    <source>
        <dbReference type="PROSITE" id="PS50943"/>
    </source>
</evidence>
<dbReference type="PANTHER" id="PTHR30146:SF95">
    <property type="entry name" value="RIBOSE OPERON REPRESSOR"/>
    <property type="match status" value="1"/>
</dbReference>
<dbReference type="PROSITE" id="PS00356">
    <property type="entry name" value="HTH_LACI_1"/>
    <property type="match status" value="1"/>
</dbReference>
<dbReference type="GO" id="GO:0006355">
    <property type="term" value="P:regulation of DNA-templated transcription"/>
    <property type="evidence" value="ECO:0007669"/>
    <property type="project" value="UniProtKB-ARBA"/>
</dbReference>
<dbReference type="PROSITE" id="PS50932">
    <property type="entry name" value="HTH_LACI_2"/>
    <property type="match status" value="1"/>
</dbReference>
<dbReference type="InterPro" id="IPR028082">
    <property type="entry name" value="Peripla_BP_I"/>
</dbReference>
<sequence length="345" mass="39046">MEKDLIFTRHVKERKEEPMANMQDVAKLANVSVTTVSRVINNRKYVNEETKQIVLEAIQALDYVPNELARSFYYNSSKMIGLLIYDLKNDFYNQFITRIESQLIEKGYSLMIGTTQGNPERETYFLNLFLANNIDGVILCTNLCTQGPLLQKVLKLPLVSVGRVLSDEVSSVSADNTSGGQLAAQILSQNCCREILFINGPKTLHSVQEKSAGFYQVMDQYPEIHVHEVILDFVNVTQTSFDQLFRQWPSIDGIFAASDFFAACALRSLHSLDKKVGEAIQVIGYENTNVCLCTSPLLSSIARPLEEMVDWTTQLLFQEVQGDKTAPRHVLLKNSFVPRETTQWK</sequence>
<dbReference type="SUPFAM" id="SSF47413">
    <property type="entry name" value="lambda repressor-like DNA-binding domains"/>
    <property type="match status" value="1"/>
</dbReference>
<dbReference type="GO" id="GO:0003677">
    <property type="term" value="F:DNA binding"/>
    <property type="evidence" value="ECO:0007669"/>
    <property type="project" value="UniProtKB-KW"/>
</dbReference>
<dbReference type="EMBL" id="CP046123">
    <property type="protein sequence ID" value="QGN31305.1"/>
    <property type="molecule type" value="Genomic_DNA"/>
</dbReference>
<dbReference type="SUPFAM" id="SSF53822">
    <property type="entry name" value="Periplasmic binding protein-like I"/>
    <property type="match status" value="1"/>
</dbReference>
<accession>A0ABD6Z426</accession>
<dbReference type="PANTHER" id="PTHR30146">
    <property type="entry name" value="LACI-RELATED TRANSCRIPTIONAL REPRESSOR"/>
    <property type="match status" value="1"/>
</dbReference>
<dbReference type="Pfam" id="PF13407">
    <property type="entry name" value="Peripla_BP_4"/>
    <property type="match status" value="1"/>
</dbReference>
<dbReference type="Pfam" id="PF00356">
    <property type="entry name" value="LacI"/>
    <property type="match status" value="1"/>
</dbReference>
<dbReference type="PROSITE" id="PS50943">
    <property type="entry name" value="HTH_CROC1"/>
    <property type="match status" value="1"/>
</dbReference>
<organism evidence="7 8">
    <name type="scientific">Enterococcus casseliflavus</name>
    <name type="common">Enterococcus flavescens</name>
    <dbReference type="NCBI Taxonomy" id="37734"/>
    <lineage>
        <taxon>Bacteria</taxon>
        <taxon>Bacillati</taxon>
        <taxon>Bacillota</taxon>
        <taxon>Bacilli</taxon>
        <taxon>Lactobacillales</taxon>
        <taxon>Enterococcaceae</taxon>
        <taxon>Enterococcus</taxon>
    </lineage>
</organism>
<evidence type="ECO:0000313" key="8">
    <source>
        <dbReference type="Proteomes" id="UP000422837"/>
    </source>
</evidence>
<dbReference type="InterPro" id="IPR000843">
    <property type="entry name" value="HTH_LacI"/>
</dbReference>
<keyword evidence="2" id="KW-0805">Transcription regulation</keyword>
<evidence type="ECO:0000256" key="1">
    <source>
        <dbReference type="ARBA" id="ARBA00022491"/>
    </source>
</evidence>
<dbReference type="PRINTS" id="PR00036">
    <property type="entry name" value="HTHLACI"/>
</dbReference>
<name>A0ABD6Z426_ENTCA</name>
<protein>
    <submittedName>
        <fullName evidence="7">LacI family DNA-binding transcriptional regulator</fullName>
    </submittedName>
</protein>
<dbReference type="Proteomes" id="UP000422837">
    <property type="component" value="Chromosome"/>
</dbReference>
<evidence type="ECO:0000259" key="5">
    <source>
        <dbReference type="PROSITE" id="PS50932"/>
    </source>
</evidence>
<dbReference type="Gene3D" id="1.10.260.40">
    <property type="entry name" value="lambda repressor-like DNA-binding domains"/>
    <property type="match status" value="1"/>
</dbReference>
<dbReference type="CDD" id="cd01392">
    <property type="entry name" value="HTH_LacI"/>
    <property type="match status" value="1"/>
</dbReference>
<evidence type="ECO:0000256" key="3">
    <source>
        <dbReference type="ARBA" id="ARBA00023125"/>
    </source>
</evidence>
<evidence type="ECO:0000256" key="2">
    <source>
        <dbReference type="ARBA" id="ARBA00023015"/>
    </source>
</evidence>
<dbReference type="Gene3D" id="3.40.50.2300">
    <property type="match status" value="2"/>
</dbReference>
<dbReference type="SMART" id="SM00354">
    <property type="entry name" value="HTH_LACI"/>
    <property type="match status" value="1"/>
</dbReference>